<keyword evidence="7" id="KW-1185">Reference proteome</keyword>
<comment type="function">
    <text evidence="4">Accelerates the degradation of transcripts by removing pyrophosphate from the 5'-end of triphosphorylated RNA, leading to a more labile monophosphorylated state that can stimulate subsequent ribonuclease cleavage.</text>
</comment>
<evidence type="ECO:0000313" key="7">
    <source>
        <dbReference type="Proteomes" id="UP001143309"/>
    </source>
</evidence>
<gene>
    <name evidence="4 6" type="primary">rppH</name>
    <name evidence="4" type="synonym">nudH</name>
    <name evidence="6" type="ORF">GCM10008174_06070</name>
</gene>
<feature type="short sequence motif" description="Nudix box" evidence="4">
    <location>
        <begin position="46"/>
        <end position="67"/>
    </location>
</feature>
<dbReference type="InterPro" id="IPR020084">
    <property type="entry name" value="NUDIX_hydrolase_CS"/>
</dbReference>
<keyword evidence="3 4" id="KW-0378">Hydrolase</keyword>
<organism evidence="6 7">
    <name type="scientific">Methylopila turkensis</name>
    <dbReference type="NCBI Taxonomy" id="1437816"/>
    <lineage>
        <taxon>Bacteria</taxon>
        <taxon>Pseudomonadati</taxon>
        <taxon>Pseudomonadota</taxon>
        <taxon>Alphaproteobacteria</taxon>
        <taxon>Hyphomicrobiales</taxon>
        <taxon>Methylopilaceae</taxon>
        <taxon>Methylopila</taxon>
    </lineage>
</organism>
<dbReference type="GO" id="GO:0006753">
    <property type="term" value="P:nucleoside phosphate metabolic process"/>
    <property type="evidence" value="ECO:0007669"/>
    <property type="project" value="TreeGrafter"/>
</dbReference>
<dbReference type="HAMAP" id="MF_00298">
    <property type="entry name" value="Nudix_RppH"/>
    <property type="match status" value="1"/>
</dbReference>
<dbReference type="PRINTS" id="PR00502">
    <property type="entry name" value="NUDIXFAMILY"/>
</dbReference>
<dbReference type="InterPro" id="IPR022927">
    <property type="entry name" value="RppH"/>
</dbReference>
<comment type="caution">
    <text evidence="6">The sequence shown here is derived from an EMBL/GenBank/DDBJ whole genome shotgun (WGS) entry which is preliminary data.</text>
</comment>
<dbReference type="PROSITE" id="PS00893">
    <property type="entry name" value="NUDIX_BOX"/>
    <property type="match status" value="1"/>
</dbReference>
<dbReference type="EC" id="3.6.1.-" evidence="4"/>
<dbReference type="EMBL" id="BSFL01000001">
    <property type="protein sequence ID" value="GLK78866.1"/>
    <property type="molecule type" value="Genomic_DNA"/>
</dbReference>
<reference evidence="6" key="2">
    <citation type="submission" date="2023-01" db="EMBL/GenBank/DDBJ databases">
        <authorList>
            <person name="Sun Q."/>
            <person name="Evtushenko L."/>
        </authorList>
    </citation>
    <scope>NUCLEOTIDE SEQUENCE</scope>
    <source>
        <strain evidence="6">VKM B-2748</strain>
    </source>
</reference>
<evidence type="ECO:0000313" key="6">
    <source>
        <dbReference type="EMBL" id="GLK78866.1"/>
    </source>
</evidence>
<evidence type="ECO:0000256" key="1">
    <source>
        <dbReference type="ARBA" id="ARBA00001936"/>
    </source>
</evidence>
<dbReference type="CDD" id="cd03671">
    <property type="entry name" value="NUDIX_Ap4A_hydrolase_plant_like"/>
    <property type="match status" value="1"/>
</dbReference>
<sequence length="168" mass="19218">MAPRLPYRRCVGIMLLNHEGKVFIGRRRGGDVEPREPAYEWQMPQGGIDRGEAPLQAALRELREETGVTSAELIEEARDWFNYDFPPDVMARTRNGKYGGQTQRWFAFRFTGAPDEIDLAPAGHKPEFSEWRWADMSELPTLIVPFKRGVYVNVVKAFGHLAERGPSR</sequence>
<proteinExistence type="inferred from homology"/>
<dbReference type="GO" id="GO:0019693">
    <property type="term" value="P:ribose phosphate metabolic process"/>
    <property type="evidence" value="ECO:0007669"/>
    <property type="project" value="TreeGrafter"/>
</dbReference>
<dbReference type="InterPro" id="IPR000086">
    <property type="entry name" value="NUDIX_hydrolase_dom"/>
</dbReference>
<comment type="cofactor">
    <cofactor evidence="4">
        <name>a divalent metal cation</name>
        <dbReference type="ChEBI" id="CHEBI:60240"/>
    </cofactor>
</comment>
<dbReference type="InterPro" id="IPR020476">
    <property type="entry name" value="Nudix_hydrolase"/>
</dbReference>
<dbReference type="AlphaFoldDB" id="A0A9W6N622"/>
<dbReference type="PANTHER" id="PTHR11839:SF22">
    <property type="entry name" value="NUDIX HYDROLASE 26, CHLOROPLASTIC"/>
    <property type="match status" value="1"/>
</dbReference>
<dbReference type="Gene3D" id="3.90.79.10">
    <property type="entry name" value="Nucleoside Triphosphate Pyrophosphohydrolase"/>
    <property type="match status" value="1"/>
</dbReference>
<dbReference type="RefSeq" id="WP_271199366.1">
    <property type="nucleotide sequence ID" value="NZ_BSFL01000001.1"/>
</dbReference>
<dbReference type="Proteomes" id="UP001143309">
    <property type="component" value="Unassembled WGS sequence"/>
</dbReference>
<name>A0A9W6N622_9HYPH</name>
<dbReference type="NCBIfam" id="NF001938">
    <property type="entry name" value="PRK00714.1-5"/>
    <property type="match status" value="1"/>
</dbReference>
<reference evidence="6" key="1">
    <citation type="journal article" date="2014" name="Int. J. Syst. Evol. Microbiol.">
        <title>Complete genome sequence of Corynebacterium casei LMG S-19264T (=DSM 44701T), isolated from a smear-ripened cheese.</title>
        <authorList>
            <consortium name="US DOE Joint Genome Institute (JGI-PGF)"/>
            <person name="Walter F."/>
            <person name="Albersmeier A."/>
            <person name="Kalinowski J."/>
            <person name="Ruckert C."/>
        </authorList>
    </citation>
    <scope>NUCLEOTIDE SEQUENCE</scope>
    <source>
        <strain evidence="6">VKM B-2748</strain>
    </source>
</reference>
<dbReference type="PANTHER" id="PTHR11839">
    <property type="entry name" value="UDP/ADP-SUGAR PYROPHOSPHATASE"/>
    <property type="match status" value="1"/>
</dbReference>
<dbReference type="InterPro" id="IPR015797">
    <property type="entry name" value="NUDIX_hydrolase-like_dom_sf"/>
</dbReference>
<dbReference type="SUPFAM" id="SSF55811">
    <property type="entry name" value="Nudix"/>
    <property type="match status" value="1"/>
</dbReference>
<comment type="similarity">
    <text evidence="4">Belongs to the Nudix hydrolase family. RppH subfamily.</text>
</comment>
<feature type="domain" description="Nudix hydrolase" evidence="5">
    <location>
        <begin position="6"/>
        <end position="156"/>
    </location>
</feature>
<evidence type="ECO:0000256" key="4">
    <source>
        <dbReference type="HAMAP-Rule" id="MF_00298"/>
    </source>
</evidence>
<dbReference type="PROSITE" id="PS51462">
    <property type="entry name" value="NUDIX"/>
    <property type="match status" value="1"/>
</dbReference>
<dbReference type="GO" id="GO:0034432">
    <property type="term" value="F:bis(5'-adenosyl)-pentaphosphatase activity"/>
    <property type="evidence" value="ECO:0007669"/>
    <property type="project" value="TreeGrafter"/>
</dbReference>
<dbReference type="Pfam" id="PF00293">
    <property type="entry name" value="NUDIX"/>
    <property type="match status" value="1"/>
</dbReference>
<accession>A0A9W6N622</accession>
<evidence type="ECO:0000256" key="2">
    <source>
        <dbReference type="ARBA" id="ARBA00001946"/>
    </source>
</evidence>
<comment type="cofactor">
    <cofactor evidence="1">
        <name>Mn(2+)</name>
        <dbReference type="ChEBI" id="CHEBI:29035"/>
    </cofactor>
</comment>
<evidence type="ECO:0000256" key="3">
    <source>
        <dbReference type="ARBA" id="ARBA00022801"/>
    </source>
</evidence>
<evidence type="ECO:0000259" key="5">
    <source>
        <dbReference type="PROSITE" id="PS51462"/>
    </source>
</evidence>
<protein>
    <recommendedName>
        <fullName evidence="4">RNA pyrophosphohydrolase</fullName>
        <ecNumber evidence="4">3.6.1.-</ecNumber>
    </recommendedName>
    <alternativeName>
        <fullName evidence="4">(Di)nucleoside polyphosphate hydrolase</fullName>
    </alternativeName>
</protein>
<comment type="cofactor">
    <cofactor evidence="2">
        <name>Mg(2+)</name>
        <dbReference type="ChEBI" id="CHEBI:18420"/>
    </cofactor>
</comment>
<dbReference type="GO" id="GO:0008893">
    <property type="term" value="F:guanosine-3',5'-bis(diphosphate) 3'-diphosphatase activity"/>
    <property type="evidence" value="ECO:0007669"/>
    <property type="project" value="TreeGrafter"/>
</dbReference>